<feature type="transmembrane region" description="Helical" evidence="1">
    <location>
        <begin position="7"/>
        <end position="27"/>
    </location>
</feature>
<feature type="domain" description="Peptidase C39-like" evidence="2">
    <location>
        <begin position="151"/>
        <end position="294"/>
    </location>
</feature>
<protein>
    <recommendedName>
        <fullName evidence="2">Peptidase C39-like domain-containing protein</fullName>
    </recommendedName>
</protein>
<comment type="caution">
    <text evidence="3">The sequence shown here is derived from an EMBL/GenBank/DDBJ whole genome shotgun (WGS) entry which is preliminary data.</text>
</comment>
<keyword evidence="1" id="KW-1133">Transmembrane helix</keyword>
<dbReference type="AlphaFoldDB" id="A0A2M6WNK9"/>
<dbReference type="Proteomes" id="UP000228900">
    <property type="component" value="Unassembled WGS sequence"/>
</dbReference>
<dbReference type="Pfam" id="PF13529">
    <property type="entry name" value="Peptidase_C39_2"/>
    <property type="match status" value="1"/>
</dbReference>
<keyword evidence="1" id="KW-0812">Transmembrane</keyword>
<evidence type="ECO:0000259" key="2">
    <source>
        <dbReference type="Pfam" id="PF13529"/>
    </source>
</evidence>
<sequence length="337" mass="37642">MKISTQGVISISCLIVIIAIGGLLYYFKQQPEEEKIKIDYLLQIILPVENHVSSSPVEIINTPSTTEVVQVVNDQSCQSSLDCACGTNIETKSCFIGNKEYVDTTRQCPDFCTGIAGNLRLECTNNICQQTSIKPTSTPAATGAKIIKFTVPFTSQAPFGEWSDLRQENACEEVAAIMAMRWVKGTSLSPTEAKSEIIAISDWEEKKYGPYQDTSAEDTVNRIFKTYFKYDRVTVVNNISLKDIISELEQGNLVIVPADGQALGNPFFTPPGPEEHMLVIIGYNYETKRFILNESGTRRGKDYEYDEKVLFEAIRDYPTGNKKPIIGIEKNMIVVRK</sequence>
<dbReference type="InterPro" id="IPR039564">
    <property type="entry name" value="Peptidase_C39-like"/>
</dbReference>
<gene>
    <name evidence="3" type="ORF">COT98_03905</name>
</gene>
<organism evidence="3 4">
    <name type="scientific">Candidatus Falkowbacteria bacterium CG10_big_fil_rev_8_21_14_0_10_39_9</name>
    <dbReference type="NCBI Taxonomy" id="1974566"/>
    <lineage>
        <taxon>Bacteria</taxon>
        <taxon>Candidatus Falkowiibacteriota</taxon>
    </lineage>
</organism>
<proteinExistence type="predicted"/>
<evidence type="ECO:0000256" key="1">
    <source>
        <dbReference type="SAM" id="Phobius"/>
    </source>
</evidence>
<evidence type="ECO:0000313" key="4">
    <source>
        <dbReference type="Proteomes" id="UP000228900"/>
    </source>
</evidence>
<dbReference type="EMBL" id="PFAQ01000053">
    <property type="protein sequence ID" value="PIT94369.1"/>
    <property type="molecule type" value="Genomic_DNA"/>
</dbReference>
<accession>A0A2M6WNK9</accession>
<name>A0A2M6WNK9_9BACT</name>
<reference evidence="4" key="1">
    <citation type="submission" date="2017-09" db="EMBL/GenBank/DDBJ databases">
        <title>Depth-based differentiation of microbial function through sediment-hosted aquifers and enrichment of novel symbionts in the deep terrestrial subsurface.</title>
        <authorList>
            <person name="Probst A.J."/>
            <person name="Ladd B."/>
            <person name="Jarett J.K."/>
            <person name="Geller-Mcgrath D.E."/>
            <person name="Sieber C.M.K."/>
            <person name="Emerson J.B."/>
            <person name="Anantharaman K."/>
            <person name="Thomas B.C."/>
            <person name="Malmstrom R."/>
            <person name="Stieglmeier M."/>
            <person name="Klingl A."/>
            <person name="Woyke T."/>
            <person name="Ryan C.M."/>
            <person name="Banfield J.F."/>
        </authorList>
    </citation>
    <scope>NUCLEOTIDE SEQUENCE [LARGE SCALE GENOMIC DNA]</scope>
</reference>
<dbReference type="Gene3D" id="3.90.70.10">
    <property type="entry name" value="Cysteine proteinases"/>
    <property type="match status" value="1"/>
</dbReference>
<evidence type="ECO:0000313" key="3">
    <source>
        <dbReference type="EMBL" id="PIT94369.1"/>
    </source>
</evidence>
<keyword evidence="1" id="KW-0472">Membrane</keyword>